<dbReference type="GO" id="GO:0030620">
    <property type="term" value="F:U2 snRNA binding"/>
    <property type="evidence" value="ECO:0007669"/>
    <property type="project" value="TreeGrafter"/>
</dbReference>
<dbReference type="Pfam" id="PF08082">
    <property type="entry name" value="PRO8NT"/>
    <property type="match status" value="1"/>
</dbReference>
<name>A0A9P5MSE4_9AGAM</name>
<evidence type="ECO:0000313" key="3">
    <source>
        <dbReference type="Proteomes" id="UP000759537"/>
    </source>
</evidence>
<sequence>MQKKRLGQKRKRGKVDMGKPMRYTTNFYCFQSHGEMSNRRFRNDERLRLGALHYVTHNNTPFLWDQVREVPVLYHITRTTTFHVV</sequence>
<dbReference type="AlphaFoldDB" id="A0A9P5MSE4"/>
<dbReference type="GO" id="GO:0000244">
    <property type="term" value="P:spliceosomal tri-snRNP complex assembly"/>
    <property type="evidence" value="ECO:0007669"/>
    <property type="project" value="TreeGrafter"/>
</dbReference>
<dbReference type="PANTHER" id="PTHR11140">
    <property type="entry name" value="PRE-MRNA SPLICING FACTOR PRP8"/>
    <property type="match status" value="1"/>
</dbReference>
<reference evidence="2" key="2">
    <citation type="journal article" date="2020" name="Nat. Commun.">
        <title>Large-scale genome sequencing of mycorrhizal fungi provides insights into the early evolution of symbiotic traits.</title>
        <authorList>
            <person name="Miyauchi S."/>
            <person name="Kiss E."/>
            <person name="Kuo A."/>
            <person name="Drula E."/>
            <person name="Kohler A."/>
            <person name="Sanchez-Garcia M."/>
            <person name="Morin E."/>
            <person name="Andreopoulos B."/>
            <person name="Barry K.W."/>
            <person name="Bonito G."/>
            <person name="Buee M."/>
            <person name="Carver A."/>
            <person name="Chen C."/>
            <person name="Cichocki N."/>
            <person name="Clum A."/>
            <person name="Culley D."/>
            <person name="Crous P.W."/>
            <person name="Fauchery L."/>
            <person name="Girlanda M."/>
            <person name="Hayes R.D."/>
            <person name="Keri Z."/>
            <person name="LaButti K."/>
            <person name="Lipzen A."/>
            <person name="Lombard V."/>
            <person name="Magnuson J."/>
            <person name="Maillard F."/>
            <person name="Murat C."/>
            <person name="Nolan M."/>
            <person name="Ohm R.A."/>
            <person name="Pangilinan J."/>
            <person name="Pereira M.F."/>
            <person name="Perotto S."/>
            <person name="Peter M."/>
            <person name="Pfister S."/>
            <person name="Riley R."/>
            <person name="Sitrit Y."/>
            <person name="Stielow J.B."/>
            <person name="Szollosi G."/>
            <person name="Zifcakova L."/>
            <person name="Stursova M."/>
            <person name="Spatafora J.W."/>
            <person name="Tedersoo L."/>
            <person name="Vaario L.M."/>
            <person name="Yamada A."/>
            <person name="Yan M."/>
            <person name="Wang P."/>
            <person name="Xu J."/>
            <person name="Bruns T."/>
            <person name="Baldrian P."/>
            <person name="Vilgalys R."/>
            <person name="Dunand C."/>
            <person name="Henrissat B."/>
            <person name="Grigoriev I.V."/>
            <person name="Hibbett D."/>
            <person name="Nagy L.G."/>
            <person name="Martin F.M."/>
        </authorList>
    </citation>
    <scope>NUCLEOTIDE SEQUENCE</scope>
    <source>
        <strain evidence="2">Prilba</strain>
    </source>
</reference>
<dbReference type="EMBL" id="WHVB01000014">
    <property type="protein sequence ID" value="KAF8476703.1"/>
    <property type="molecule type" value="Genomic_DNA"/>
</dbReference>
<evidence type="ECO:0000259" key="1">
    <source>
        <dbReference type="Pfam" id="PF08082"/>
    </source>
</evidence>
<dbReference type="GO" id="GO:0030619">
    <property type="term" value="F:U1 snRNA binding"/>
    <property type="evidence" value="ECO:0007669"/>
    <property type="project" value="TreeGrafter"/>
</dbReference>
<dbReference type="GO" id="GO:0097157">
    <property type="term" value="F:pre-mRNA intronic binding"/>
    <property type="evidence" value="ECO:0007669"/>
    <property type="project" value="TreeGrafter"/>
</dbReference>
<dbReference type="Proteomes" id="UP000759537">
    <property type="component" value="Unassembled WGS sequence"/>
</dbReference>
<gene>
    <name evidence="2" type="ORF">DFH94DRAFT_757652</name>
</gene>
<dbReference type="GO" id="GO:0017070">
    <property type="term" value="F:U6 snRNA binding"/>
    <property type="evidence" value="ECO:0007669"/>
    <property type="project" value="TreeGrafter"/>
</dbReference>
<accession>A0A9P5MSE4</accession>
<keyword evidence="3" id="KW-1185">Reference proteome</keyword>
<dbReference type="InterPro" id="IPR027652">
    <property type="entry name" value="PRP8"/>
</dbReference>
<comment type="caution">
    <text evidence="2">The sequence shown here is derived from an EMBL/GenBank/DDBJ whole genome shotgun (WGS) entry which is preliminary data.</text>
</comment>
<evidence type="ECO:0000313" key="2">
    <source>
        <dbReference type="EMBL" id="KAF8476703.1"/>
    </source>
</evidence>
<dbReference type="InterPro" id="IPR012591">
    <property type="entry name" value="PRO8NT"/>
</dbReference>
<feature type="domain" description="PRO8NT" evidence="1">
    <location>
        <begin position="30"/>
        <end position="82"/>
    </location>
</feature>
<protein>
    <recommendedName>
        <fullName evidence="1">PRO8NT domain-containing protein</fullName>
    </recommendedName>
</protein>
<organism evidence="2 3">
    <name type="scientific">Russula ochroleuca</name>
    <dbReference type="NCBI Taxonomy" id="152965"/>
    <lineage>
        <taxon>Eukaryota</taxon>
        <taxon>Fungi</taxon>
        <taxon>Dikarya</taxon>
        <taxon>Basidiomycota</taxon>
        <taxon>Agaricomycotina</taxon>
        <taxon>Agaricomycetes</taxon>
        <taxon>Russulales</taxon>
        <taxon>Russulaceae</taxon>
        <taxon>Russula</taxon>
    </lineage>
</organism>
<dbReference type="OrthoDB" id="3256191at2759"/>
<dbReference type="PANTHER" id="PTHR11140:SF0">
    <property type="entry name" value="PRE-MRNA-PROCESSING-SPLICING FACTOR 8"/>
    <property type="match status" value="1"/>
</dbReference>
<dbReference type="GO" id="GO:0071013">
    <property type="term" value="C:catalytic step 2 spliceosome"/>
    <property type="evidence" value="ECO:0007669"/>
    <property type="project" value="TreeGrafter"/>
</dbReference>
<reference evidence="2" key="1">
    <citation type="submission" date="2019-10" db="EMBL/GenBank/DDBJ databases">
        <authorList>
            <consortium name="DOE Joint Genome Institute"/>
            <person name="Kuo A."/>
            <person name="Miyauchi S."/>
            <person name="Kiss E."/>
            <person name="Drula E."/>
            <person name="Kohler A."/>
            <person name="Sanchez-Garcia M."/>
            <person name="Andreopoulos B."/>
            <person name="Barry K.W."/>
            <person name="Bonito G."/>
            <person name="Buee M."/>
            <person name="Carver A."/>
            <person name="Chen C."/>
            <person name="Cichocki N."/>
            <person name="Clum A."/>
            <person name="Culley D."/>
            <person name="Crous P.W."/>
            <person name="Fauchery L."/>
            <person name="Girlanda M."/>
            <person name="Hayes R."/>
            <person name="Keri Z."/>
            <person name="LaButti K."/>
            <person name="Lipzen A."/>
            <person name="Lombard V."/>
            <person name="Magnuson J."/>
            <person name="Maillard F."/>
            <person name="Morin E."/>
            <person name="Murat C."/>
            <person name="Nolan M."/>
            <person name="Ohm R."/>
            <person name="Pangilinan J."/>
            <person name="Pereira M."/>
            <person name="Perotto S."/>
            <person name="Peter M."/>
            <person name="Riley R."/>
            <person name="Sitrit Y."/>
            <person name="Stielow B."/>
            <person name="Szollosi G."/>
            <person name="Zifcakova L."/>
            <person name="Stursova M."/>
            <person name="Spatafora J.W."/>
            <person name="Tedersoo L."/>
            <person name="Vaario L.-M."/>
            <person name="Yamada A."/>
            <person name="Yan M."/>
            <person name="Wang P."/>
            <person name="Xu J."/>
            <person name="Bruns T."/>
            <person name="Baldrian P."/>
            <person name="Vilgalys R."/>
            <person name="Henrissat B."/>
            <person name="Grigoriev I.V."/>
            <person name="Hibbett D."/>
            <person name="Nagy L.G."/>
            <person name="Martin F.M."/>
        </authorList>
    </citation>
    <scope>NUCLEOTIDE SEQUENCE</scope>
    <source>
        <strain evidence="2">Prilba</strain>
    </source>
</reference>
<proteinExistence type="predicted"/>
<dbReference type="GO" id="GO:0030623">
    <property type="term" value="F:U5 snRNA binding"/>
    <property type="evidence" value="ECO:0007669"/>
    <property type="project" value="TreeGrafter"/>
</dbReference>
<dbReference type="GO" id="GO:0005682">
    <property type="term" value="C:U5 snRNP"/>
    <property type="evidence" value="ECO:0007669"/>
    <property type="project" value="TreeGrafter"/>
</dbReference>